<organism evidence="1 2">
    <name type="scientific">Clunio marinus</name>
    <dbReference type="NCBI Taxonomy" id="568069"/>
    <lineage>
        <taxon>Eukaryota</taxon>
        <taxon>Metazoa</taxon>
        <taxon>Ecdysozoa</taxon>
        <taxon>Arthropoda</taxon>
        <taxon>Hexapoda</taxon>
        <taxon>Insecta</taxon>
        <taxon>Pterygota</taxon>
        <taxon>Neoptera</taxon>
        <taxon>Endopterygota</taxon>
        <taxon>Diptera</taxon>
        <taxon>Nematocera</taxon>
        <taxon>Chironomoidea</taxon>
        <taxon>Chironomidae</taxon>
        <taxon>Clunio</taxon>
    </lineage>
</organism>
<protein>
    <submittedName>
        <fullName evidence="1">CLUMA_CG003055, isoform A</fullName>
    </submittedName>
</protein>
<gene>
    <name evidence="1" type="ORF">CLUMA_CG003055</name>
</gene>
<evidence type="ECO:0000313" key="2">
    <source>
        <dbReference type="Proteomes" id="UP000183832"/>
    </source>
</evidence>
<evidence type="ECO:0000313" key="1">
    <source>
        <dbReference type="EMBL" id="CRK89296.1"/>
    </source>
</evidence>
<accession>A0A1J1HMK4</accession>
<proteinExistence type="predicted"/>
<reference evidence="1 2" key="1">
    <citation type="submission" date="2015-04" db="EMBL/GenBank/DDBJ databases">
        <authorList>
            <person name="Syromyatnikov M.Y."/>
            <person name="Popov V.N."/>
        </authorList>
    </citation>
    <scope>NUCLEOTIDE SEQUENCE [LARGE SCALE GENOMIC DNA]</scope>
</reference>
<dbReference type="EMBL" id="CVRI01000011">
    <property type="protein sequence ID" value="CRK89296.1"/>
    <property type="molecule type" value="Genomic_DNA"/>
</dbReference>
<name>A0A1J1HMK4_9DIPT</name>
<dbReference type="Proteomes" id="UP000183832">
    <property type="component" value="Unassembled WGS sequence"/>
</dbReference>
<keyword evidence="2" id="KW-1185">Reference proteome</keyword>
<sequence length="69" mass="8483">MKDYRLVNYKSQALSVQLSMDMRSYELRVVNVMELKWKKKFSRMNNMLSQWFRYSNYPRSFVSTSAERK</sequence>
<dbReference type="AlphaFoldDB" id="A0A1J1HMK4"/>